<dbReference type="Pfam" id="PF18108">
    <property type="entry name" value="QSOX_Trx1"/>
    <property type="match status" value="1"/>
</dbReference>
<keyword evidence="10" id="KW-0812">Transmembrane</keyword>
<keyword evidence="11" id="KW-0175">Coiled coil</keyword>
<proteinExistence type="inferred from homology"/>
<keyword evidence="10" id="KW-1133">Transmembrane helix</keyword>
<dbReference type="InterPro" id="IPR036774">
    <property type="entry name" value="ERV/ALR_sulphydryl_oxid_sf"/>
</dbReference>
<reference evidence="15" key="1">
    <citation type="submission" date="2025-08" db="UniProtKB">
        <authorList>
            <consortium name="RefSeq"/>
        </authorList>
    </citation>
    <scope>IDENTIFICATION</scope>
</reference>
<dbReference type="InterPro" id="IPR040986">
    <property type="entry name" value="QSOX_FAD-bd_dom"/>
</dbReference>
<dbReference type="PANTHER" id="PTHR22897:SF8">
    <property type="entry name" value="SULFHYDRYL OXIDASE"/>
    <property type="match status" value="1"/>
</dbReference>
<dbReference type="Pfam" id="PF04777">
    <property type="entry name" value="Evr1_Alr"/>
    <property type="match status" value="1"/>
</dbReference>
<feature type="domain" description="ERV/ALR sulfhydryl oxidase" evidence="12">
    <location>
        <begin position="514"/>
        <end position="620"/>
    </location>
</feature>
<comment type="caution">
    <text evidence="10">Lacks conserved residue(s) required for the propagation of feature annotation.</text>
</comment>
<evidence type="ECO:0000256" key="9">
    <source>
        <dbReference type="ARBA" id="ARBA00048864"/>
    </source>
</evidence>
<dbReference type="InterPro" id="IPR042568">
    <property type="entry name" value="QSOX_FAD-bd_sf"/>
</dbReference>
<name>A0ABM0K547_APLCA</name>
<dbReference type="Gene3D" id="1.20.120.310">
    <property type="entry name" value="ERV/ALR sulfhydryl oxidase domain"/>
    <property type="match status" value="1"/>
</dbReference>
<keyword evidence="4" id="KW-0732">Signal</keyword>
<dbReference type="Gene3D" id="1.20.120.1960">
    <property type="entry name" value="QSOX sulfhydryl oxidase domain"/>
    <property type="match status" value="1"/>
</dbReference>
<evidence type="ECO:0000256" key="1">
    <source>
        <dbReference type="ARBA" id="ARBA00001974"/>
    </source>
</evidence>
<evidence type="ECO:0000256" key="11">
    <source>
        <dbReference type="SAM" id="Coils"/>
    </source>
</evidence>
<keyword evidence="5 10" id="KW-0274">FAD</keyword>
<evidence type="ECO:0000256" key="10">
    <source>
        <dbReference type="RuleBase" id="RU371123"/>
    </source>
</evidence>
<accession>A0ABM0K547</accession>
<organism evidence="14 15">
    <name type="scientific">Aplysia californica</name>
    <name type="common">California sea hare</name>
    <dbReference type="NCBI Taxonomy" id="6500"/>
    <lineage>
        <taxon>Eukaryota</taxon>
        <taxon>Metazoa</taxon>
        <taxon>Spiralia</taxon>
        <taxon>Lophotrochozoa</taxon>
        <taxon>Mollusca</taxon>
        <taxon>Gastropoda</taxon>
        <taxon>Heterobranchia</taxon>
        <taxon>Euthyneura</taxon>
        <taxon>Tectipleura</taxon>
        <taxon>Aplysiida</taxon>
        <taxon>Aplysioidea</taxon>
        <taxon>Aplysiidae</taxon>
        <taxon>Aplysia</taxon>
    </lineage>
</organism>
<evidence type="ECO:0000256" key="8">
    <source>
        <dbReference type="ARBA" id="ARBA00023180"/>
    </source>
</evidence>
<evidence type="ECO:0000256" key="4">
    <source>
        <dbReference type="ARBA" id="ARBA00022729"/>
    </source>
</evidence>
<dbReference type="SUPFAM" id="SSF52833">
    <property type="entry name" value="Thioredoxin-like"/>
    <property type="match status" value="1"/>
</dbReference>
<dbReference type="RefSeq" id="XP_005108979.2">
    <property type="nucleotide sequence ID" value="XM_005108922.3"/>
</dbReference>
<dbReference type="Pfam" id="PF18371">
    <property type="entry name" value="FAD_SOX"/>
    <property type="match status" value="1"/>
</dbReference>
<evidence type="ECO:0000256" key="5">
    <source>
        <dbReference type="ARBA" id="ARBA00022827"/>
    </source>
</evidence>
<comment type="similarity">
    <text evidence="2 10">Belongs to the quiescin-sulfhydryl oxidase (QSOX) family.</text>
</comment>
<keyword evidence="7" id="KW-1015">Disulfide bond</keyword>
<dbReference type="InterPro" id="IPR039798">
    <property type="entry name" value="Sulfhydryl_oxidase"/>
</dbReference>
<keyword evidence="8" id="KW-0325">Glycoprotein</keyword>
<gene>
    <name evidence="15" type="primary">LOC101851372</name>
</gene>
<dbReference type="Proteomes" id="UP000694888">
    <property type="component" value="Unplaced"/>
</dbReference>
<evidence type="ECO:0000313" key="14">
    <source>
        <dbReference type="Proteomes" id="UP000694888"/>
    </source>
</evidence>
<feature type="coiled-coil region" evidence="11">
    <location>
        <begin position="698"/>
        <end position="725"/>
    </location>
</feature>
<dbReference type="InterPro" id="IPR013766">
    <property type="entry name" value="Thioredoxin_domain"/>
</dbReference>
<evidence type="ECO:0000313" key="15">
    <source>
        <dbReference type="RefSeq" id="XP_005108979.2"/>
    </source>
</evidence>
<dbReference type="Pfam" id="PF00085">
    <property type="entry name" value="Thioredoxin"/>
    <property type="match status" value="1"/>
</dbReference>
<evidence type="ECO:0000256" key="6">
    <source>
        <dbReference type="ARBA" id="ARBA00023002"/>
    </source>
</evidence>
<keyword evidence="14" id="KW-1185">Reference proteome</keyword>
<protein>
    <recommendedName>
        <fullName evidence="10">Sulfhydryl oxidase</fullName>
        <ecNumber evidence="10">1.8.3.2</ecNumber>
    </recommendedName>
</protein>
<feature type="transmembrane region" description="Helical" evidence="10">
    <location>
        <begin position="102"/>
        <end position="122"/>
    </location>
</feature>
<dbReference type="InterPro" id="IPR036249">
    <property type="entry name" value="Thioredoxin-like_sf"/>
</dbReference>
<dbReference type="Gene3D" id="3.40.30.10">
    <property type="entry name" value="Glutaredoxin"/>
    <property type="match status" value="2"/>
</dbReference>
<feature type="domain" description="Thioredoxin" evidence="13">
    <location>
        <begin position="124"/>
        <end position="258"/>
    </location>
</feature>
<keyword evidence="6 10" id="KW-0560">Oxidoreductase</keyword>
<sequence length="805" mass="91810">MTARNSKGKCVFISERKKSSGTENVNCQPGRVFENEFVRICFFLFGRKRTCHRSQSPAQCDLTYFKPKLVLSEPSFYFVPRLCFYALRSTVILKLMMGKFRATAAVAFDLDTLVILILSLSLTVELTAGFKDGLYSTDTDDVIPLNEKTFQSELVNGKPSKFWVVEFYNSWCGHCIHFAPSWKKVATGFKEWQDIVAIAAIDCSQAVNLETCRQFDINAYPSMKLFPPSEVEDRMKKVEPFRTQDPLEIKKLVLQFMIKYTPASWPRLKPLKKIEDIWQEKQASHEYTVLIFEEQNSILGMEVILDTRHHNNVLVRSMLKEDVTKFGINSFPSLYRVNPDSTYTLVAIGKNMAENDRVFFTNLVKAMARGQEDKIMPRVNKQNKFKVVEPGVKLKSEVAAGNVAVTGKPKLTSSVVSMQDLESALHYSFRQEVAICRVIDGEKLVALKDFVHTLLKYFPGRPQIQGFLKKTYDMLISLPSDDLSGEEWMDKIDRLQDSNNYLPEVVKWESCVGSHPRYRGYPCSMWTLFHTLTVGDYKQNSHARARVNASEVLVSIRGYMKYFFGCEECSKNFLSMAETVEGDVQSSRDSVLWLWSAHNKANKRLHNDISEDPQHLKIQFPSPALCPACHKSVVADDGKPTWDADAVLEFLTKFYGESSIVIPEGLNDAESGKSLKVEGSEKVADLSHQDRELDWWEKKQREQDLKQIQRLRKKKQEKKSGLSAQGGLVKRSQEEDGVIVYKQDGNVGHPQSRVSALLGVTQLDMSMCVVFYVVSTLIILILYHHFIVRRHMKPCKSIRATALSL</sequence>
<feature type="transmembrane region" description="Helical" evidence="10">
    <location>
        <begin position="769"/>
        <end position="788"/>
    </location>
</feature>
<dbReference type="InterPro" id="IPR017905">
    <property type="entry name" value="ERV/ALR_sulphydryl_oxidase"/>
</dbReference>
<dbReference type="InterPro" id="IPR041269">
    <property type="entry name" value="QSOX_Trx1"/>
</dbReference>
<keyword evidence="10" id="KW-0472">Membrane</keyword>
<evidence type="ECO:0000256" key="2">
    <source>
        <dbReference type="ARBA" id="ARBA00006041"/>
    </source>
</evidence>
<comment type="catalytic activity">
    <reaction evidence="9 10">
        <text>2 R'C(R)SH + O2 = R'C(R)S-S(R)CR' + H2O2</text>
        <dbReference type="Rhea" id="RHEA:17357"/>
        <dbReference type="ChEBI" id="CHEBI:15379"/>
        <dbReference type="ChEBI" id="CHEBI:16240"/>
        <dbReference type="ChEBI" id="CHEBI:16520"/>
        <dbReference type="ChEBI" id="CHEBI:17412"/>
        <dbReference type="EC" id="1.8.3.2"/>
    </reaction>
</comment>
<dbReference type="GeneID" id="101851372"/>
<evidence type="ECO:0000259" key="12">
    <source>
        <dbReference type="PROSITE" id="PS51324"/>
    </source>
</evidence>
<comment type="function">
    <text evidence="10">Catalyzes the oxidation of sulfhydryl groups in peptide and protein thiols to disulfides with the reduction of oxygen to hydrogen peroxide.</text>
</comment>
<dbReference type="PROSITE" id="PS51352">
    <property type="entry name" value="THIOREDOXIN_2"/>
    <property type="match status" value="1"/>
</dbReference>
<evidence type="ECO:0000256" key="7">
    <source>
        <dbReference type="ARBA" id="ARBA00023157"/>
    </source>
</evidence>
<evidence type="ECO:0000259" key="13">
    <source>
        <dbReference type="PROSITE" id="PS51352"/>
    </source>
</evidence>
<dbReference type="SUPFAM" id="SSF69000">
    <property type="entry name" value="FAD-dependent thiol oxidase"/>
    <property type="match status" value="1"/>
</dbReference>
<evidence type="ECO:0000256" key="3">
    <source>
        <dbReference type="ARBA" id="ARBA00022630"/>
    </source>
</evidence>
<dbReference type="PANTHER" id="PTHR22897">
    <property type="entry name" value="QUIESCIN Q6-RELATED SULFHYDRYL OXIDASE"/>
    <property type="match status" value="1"/>
</dbReference>
<dbReference type="PROSITE" id="PS51324">
    <property type="entry name" value="ERV_ALR"/>
    <property type="match status" value="1"/>
</dbReference>
<comment type="cofactor">
    <cofactor evidence="1 10">
        <name>FAD</name>
        <dbReference type="ChEBI" id="CHEBI:57692"/>
    </cofactor>
</comment>
<keyword evidence="3 10" id="KW-0285">Flavoprotein</keyword>
<dbReference type="EC" id="1.8.3.2" evidence="10"/>